<reference evidence="4 5" key="1">
    <citation type="submission" date="2020-01" db="EMBL/GenBank/DDBJ databases">
        <title>Novel species isolated from a subtropical stream in China.</title>
        <authorList>
            <person name="Lu H."/>
        </authorList>
    </citation>
    <scope>NUCLEOTIDE SEQUENCE [LARGE SCALE GENOMIC DNA]</scope>
    <source>
        <strain evidence="4 5">FT82W</strain>
    </source>
</reference>
<feature type="chain" id="PRO_5033042228" evidence="2">
    <location>
        <begin position="22"/>
        <end position="132"/>
    </location>
</feature>
<keyword evidence="2" id="KW-0732">Signal</keyword>
<feature type="compositionally biased region" description="Pro residues" evidence="1">
    <location>
        <begin position="40"/>
        <end position="50"/>
    </location>
</feature>
<dbReference type="SUPFAM" id="SSF47473">
    <property type="entry name" value="EF-hand"/>
    <property type="match status" value="1"/>
</dbReference>
<dbReference type="PROSITE" id="PS50222">
    <property type="entry name" value="EF_HAND_2"/>
    <property type="match status" value="1"/>
</dbReference>
<feature type="signal peptide" evidence="2">
    <location>
        <begin position="1"/>
        <end position="21"/>
    </location>
</feature>
<dbReference type="EMBL" id="WWCW01000018">
    <property type="protein sequence ID" value="MYM87131.1"/>
    <property type="molecule type" value="Genomic_DNA"/>
</dbReference>
<dbReference type="GO" id="GO:0005509">
    <property type="term" value="F:calcium ion binding"/>
    <property type="evidence" value="ECO:0007669"/>
    <property type="project" value="InterPro"/>
</dbReference>
<feature type="region of interest" description="Disordered" evidence="1">
    <location>
        <begin position="25"/>
        <end position="89"/>
    </location>
</feature>
<dbReference type="Proteomes" id="UP000470302">
    <property type="component" value="Unassembled WGS sequence"/>
</dbReference>
<evidence type="ECO:0000256" key="2">
    <source>
        <dbReference type="SAM" id="SignalP"/>
    </source>
</evidence>
<dbReference type="InterPro" id="IPR002048">
    <property type="entry name" value="EF_hand_dom"/>
</dbReference>
<dbReference type="Gene3D" id="1.10.238.10">
    <property type="entry name" value="EF-hand"/>
    <property type="match status" value="1"/>
</dbReference>
<comment type="caution">
    <text evidence="4">The sequence shown here is derived from an EMBL/GenBank/DDBJ whole genome shotgun (WGS) entry which is preliminary data.</text>
</comment>
<dbReference type="PROSITE" id="PS51257">
    <property type="entry name" value="PROKAR_LIPOPROTEIN"/>
    <property type="match status" value="1"/>
</dbReference>
<evidence type="ECO:0000313" key="5">
    <source>
        <dbReference type="Proteomes" id="UP000470302"/>
    </source>
</evidence>
<feature type="compositionally biased region" description="Low complexity" evidence="1">
    <location>
        <begin position="25"/>
        <end position="39"/>
    </location>
</feature>
<dbReference type="RefSeq" id="WP_161096309.1">
    <property type="nucleotide sequence ID" value="NZ_WWCW01000018.1"/>
</dbReference>
<name>A0A845FZW4_9BURK</name>
<feature type="domain" description="EF-hand" evidence="3">
    <location>
        <begin position="65"/>
        <end position="100"/>
    </location>
</feature>
<accession>A0A845FZW4</accession>
<organism evidence="4 5">
    <name type="scientific">Duganella vulcania</name>
    <dbReference type="NCBI Taxonomy" id="2692166"/>
    <lineage>
        <taxon>Bacteria</taxon>
        <taxon>Pseudomonadati</taxon>
        <taxon>Pseudomonadota</taxon>
        <taxon>Betaproteobacteria</taxon>
        <taxon>Burkholderiales</taxon>
        <taxon>Oxalobacteraceae</taxon>
        <taxon>Telluria group</taxon>
        <taxon>Duganella</taxon>
    </lineage>
</organism>
<evidence type="ECO:0000313" key="4">
    <source>
        <dbReference type="EMBL" id="MYM87131.1"/>
    </source>
</evidence>
<sequence length="132" mass="14636">MKQFIHIAMLATTVACACAHAQIQQPQPAAAPAMMSAPAHPDPYTPPAMRKPPRDGAPSPMLQYQSMQKLKQRFEEADVDSSGSLSREEARNAGLGFVEKNFDHIDTAQRGVVTFEDLKAFIIQRREEARSR</sequence>
<evidence type="ECO:0000259" key="3">
    <source>
        <dbReference type="PROSITE" id="PS50222"/>
    </source>
</evidence>
<gene>
    <name evidence="4" type="ORF">GTP91_08040</name>
</gene>
<dbReference type="AlphaFoldDB" id="A0A845FZW4"/>
<proteinExistence type="predicted"/>
<dbReference type="InterPro" id="IPR011992">
    <property type="entry name" value="EF-hand-dom_pair"/>
</dbReference>
<protein>
    <submittedName>
        <fullName evidence="4">EF-hand domain-containing protein</fullName>
    </submittedName>
</protein>
<evidence type="ECO:0000256" key="1">
    <source>
        <dbReference type="SAM" id="MobiDB-lite"/>
    </source>
</evidence>